<feature type="region of interest" description="Disordered" evidence="6">
    <location>
        <begin position="313"/>
        <end position="358"/>
    </location>
</feature>
<gene>
    <name evidence="8" type="ORF">TWF694_003051</name>
</gene>
<dbReference type="Gene3D" id="3.10.450.60">
    <property type="match status" value="1"/>
</dbReference>
<comment type="caution">
    <text evidence="8">The sequence shown here is derived from an EMBL/GenBank/DDBJ whole genome shotgun (WGS) entry which is preliminary data.</text>
</comment>
<feature type="domain" description="Lipoxygenase" evidence="7">
    <location>
        <begin position="565"/>
        <end position="1079"/>
    </location>
</feature>
<evidence type="ECO:0000256" key="4">
    <source>
        <dbReference type="ARBA" id="ARBA00022964"/>
    </source>
</evidence>
<keyword evidence="3" id="KW-0479">Metal-binding</keyword>
<evidence type="ECO:0000256" key="2">
    <source>
        <dbReference type="ARBA" id="ARBA00021175"/>
    </source>
</evidence>
<dbReference type="PANTHER" id="PTHR11771">
    <property type="entry name" value="LIPOXYGENASE"/>
    <property type="match status" value="1"/>
</dbReference>
<dbReference type="SUPFAM" id="SSF48484">
    <property type="entry name" value="Lipoxigenase"/>
    <property type="match status" value="1"/>
</dbReference>
<evidence type="ECO:0000256" key="1">
    <source>
        <dbReference type="ARBA" id="ARBA00009042"/>
    </source>
</evidence>
<dbReference type="Gene3D" id="2.120.10.70">
    <property type="entry name" value="Fucose-specific lectin"/>
    <property type="match status" value="2"/>
</dbReference>
<dbReference type="InterPro" id="IPR013819">
    <property type="entry name" value="LipOase_C"/>
</dbReference>
<sequence>MTSETDFQSAYASVISSDGEIVKLYFQKYTGELCEGTWEKNTKEWTYNDILEPGASQLGTPLAATIWQDVHISLFYIGKDDRISELNFDDDVQSTGRLGLPFYTLPSGCHMGAASFFRNNVQNYRFYHTTQDSTIKEYCYGAYGNNKWEGGHDLKTSAGYKVAHSSPIASINRHPWSWTSPSLRNYFLTPDNTIGEIAWEEGGWRQGTFSMKASSNSKIAVANSVPQKDSDGNISVPGLVLVFWTDDNQLFVARQQGDGDWSPKGDITDRLQHGTNIAVVAAPNGNCERDVHIFTSGSNGQFIQSILTDGSFDVTIHDPSTGESRDHNPDTENGDDDDDYDYNESDEELDSDLEDELDNLDPDIVDDTVFNSHMRSIRLAIPAGEPAEIDIPDDGTEVIPLPRNRLQRGDDDDSDDSGLEMTYEEGATTLVKTYDDSIKTYVAMHIANSTEPIIALSLPIPVKKFRYAWSTNIDKEYPPHLNIIPLADSTAITTIFDFKLDPLIAGLFAIRIPGKISTFGGATQWADVNTSLEALRQKTAELYTTKGPKLLSIYTQPTIALREDWYTDEQFAQQHFSGPNPATIRLASKNWASSFVAAADKARNTNAKRYIEQRVGKGSLYIQDASYFRKAIGLKGKDDLKTLRTPNGRGANYHSRYGCAAVCLFELNSEGQLHPLAIVLDYKGDDIEWNGSFYDKSKLSDLRESVVIFNRRLTPKADKKTEQTDWPWRYAKMCVQVSDWHRHEITIHLVHTHIVEEVVIVAAERSFLNDHPVYKLLAPHWDRTLSLNKGARDILVPQIIDNIDAMEIPQLKTFIKHEFANFVWKDLYIPNDLNKRGFPNTAAKLKDKKWRRYPYAKNALAMWGSIRAFIKGMLEAEWGLKPDGLVKNDEQIQNWVKEMRDPAGGQMKSFPSINTFDDLVDVMTMCIHIAAPQHTAVNYLQEYYQVFVPNKPSSWFQPVPKVGAPNSNPFAKVNEKFILNSLPITDDTANVWLLTSHLPHLLSKQVEAKKNMITYAMSVAKYAKVGKAKNTANVFLNDLMKYEKGRESFLHNSDDMGLSVGKDGYQVMNPSRMAVSILI</sequence>
<keyword evidence="4" id="KW-0223">Dioxygenase</keyword>
<evidence type="ECO:0000256" key="5">
    <source>
        <dbReference type="ARBA" id="ARBA00023002"/>
    </source>
</evidence>
<dbReference type="GO" id="GO:0034440">
    <property type="term" value="P:lipid oxidation"/>
    <property type="evidence" value="ECO:0007669"/>
    <property type="project" value="InterPro"/>
</dbReference>
<dbReference type="Pfam" id="PF07938">
    <property type="entry name" value="Fungal_lectin"/>
    <property type="match status" value="1"/>
</dbReference>
<keyword evidence="5" id="KW-0560">Oxidoreductase</keyword>
<dbReference type="PRINTS" id="PR00087">
    <property type="entry name" value="LIPOXYGENASE"/>
</dbReference>
<dbReference type="GO" id="GO:0046872">
    <property type="term" value="F:metal ion binding"/>
    <property type="evidence" value="ECO:0007669"/>
    <property type="project" value="UniProtKB-KW"/>
</dbReference>
<accession>A0AAV9X0T1</accession>
<dbReference type="InterPro" id="IPR036226">
    <property type="entry name" value="LipOase_C_sf"/>
</dbReference>
<comment type="similarity">
    <text evidence="1">Belongs to the fungal fucose-specific lectin family.</text>
</comment>
<feature type="compositionally biased region" description="Acidic residues" evidence="6">
    <location>
        <begin position="332"/>
        <end position="358"/>
    </location>
</feature>
<dbReference type="EMBL" id="JAVHJO010000012">
    <property type="protein sequence ID" value="KAK6531888.1"/>
    <property type="molecule type" value="Genomic_DNA"/>
</dbReference>
<evidence type="ECO:0000256" key="6">
    <source>
        <dbReference type="SAM" id="MobiDB-lite"/>
    </source>
</evidence>
<proteinExistence type="inferred from homology"/>
<dbReference type="Proteomes" id="UP001365542">
    <property type="component" value="Unassembled WGS sequence"/>
</dbReference>
<dbReference type="AlphaFoldDB" id="A0AAV9X0T1"/>
<reference evidence="8 9" key="1">
    <citation type="submission" date="2019-10" db="EMBL/GenBank/DDBJ databases">
        <authorList>
            <person name="Palmer J.M."/>
        </authorList>
    </citation>
    <scope>NUCLEOTIDE SEQUENCE [LARGE SCALE GENOMIC DNA]</scope>
    <source>
        <strain evidence="8 9">TWF694</strain>
    </source>
</reference>
<dbReference type="Gene3D" id="1.20.245.10">
    <property type="entry name" value="Lipoxygenase-1, Domain 5"/>
    <property type="match status" value="1"/>
</dbReference>
<evidence type="ECO:0000259" key="7">
    <source>
        <dbReference type="PROSITE" id="PS51393"/>
    </source>
</evidence>
<keyword evidence="9" id="KW-1185">Reference proteome</keyword>
<evidence type="ECO:0000256" key="3">
    <source>
        <dbReference type="ARBA" id="ARBA00022723"/>
    </source>
</evidence>
<dbReference type="GO" id="GO:0043651">
    <property type="term" value="P:linoleic acid metabolic process"/>
    <property type="evidence" value="ECO:0007669"/>
    <property type="project" value="UniProtKB-ARBA"/>
</dbReference>
<organism evidence="8 9">
    <name type="scientific">Orbilia ellipsospora</name>
    <dbReference type="NCBI Taxonomy" id="2528407"/>
    <lineage>
        <taxon>Eukaryota</taxon>
        <taxon>Fungi</taxon>
        <taxon>Dikarya</taxon>
        <taxon>Ascomycota</taxon>
        <taxon>Pezizomycotina</taxon>
        <taxon>Orbiliomycetes</taxon>
        <taxon>Orbiliales</taxon>
        <taxon>Orbiliaceae</taxon>
        <taxon>Orbilia</taxon>
    </lineage>
</organism>
<dbReference type="GO" id="GO:0050584">
    <property type="term" value="F:linoleate 11-lipoxygenase activity"/>
    <property type="evidence" value="ECO:0007669"/>
    <property type="project" value="UniProtKB-ARBA"/>
</dbReference>
<evidence type="ECO:0000313" key="9">
    <source>
        <dbReference type="Proteomes" id="UP001365542"/>
    </source>
</evidence>
<dbReference type="SUPFAM" id="SSF89372">
    <property type="entry name" value="Fucose-specific lectin"/>
    <property type="match status" value="2"/>
</dbReference>
<dbReference type="PROSITE" id="PS51393">
    <property type="entry name" value="LIPOXYGENASE_3"/>
    <property type="match status" value="1"/>
</dbReference>
<dbReference type="Pfam" id="PF00305">
    <property type="entry name" value="Lipoxygenase"/>
    <property type="match status" value="1"/>
</dbReference>
<dbReference type="InterPro" id="IPR012475">
    <property type="entry name" value="Fungal_lectin"/>
</dbReference>
<name>A0AAV9X0T1_9PEZI</name>
<protein>
    <recommendedName>
        <fullName evidence="2">Manganese lipoxygenase</fullName>
    </recommendedName>
</protein>
<evidence type="ECO:0000313" key="8">
    <source>
        <dbReference type="EMBL" id="KAK6531888.1"/>
    </source>
</evidence>
<dbReference type="InterPro" id="IPR000907">
    <property type="entry name" value="LipOase"/>
</dbReference>